<dbReference type="InterPro" id="IPR005673">
    <property type="entry name" value="ABC_phos-bd_PstS"/>
</dbReference>
<keyword evidence="5 7" id="KW-0813">Transport</keyword>
<dbReference type="SUPFAM" id="SSF53850">
    <property type="entry name" value="Periplasmic binding protein-like II"/>
    <property type="match status" value="1"/>
</dbReference>
<evidence type="ECO:0000256" key="8">
    <source>
        <dbReference type="SAM" id="SignalP"/>
    </source>
</evidence>
<dbReference type="PANTHER" id="PTHR42996:SF1">
    <property type="entry name" value="PHOSPHATE-BINDING PROTEIN PSTS"/>
    <property type="match status" value="1"/>
</dbReference>
<evidence type="ECO:0000256" key="4">
    <source>
        <dbReference type="ARBA" id="ARBA00021889"/>
    </source>
</evidence>
<evidence type="ECO:0000313" key="11">
    <source>
        <dbReference type="Proteomes" id="UP001596084"/>
    </source>
</evidence>
<evidence type="ECO:0000256" key="5">
    <source>
        <dbReference type="ARBA" id="ARBA00022448"/>
    </source>
</evidence>
<dbReference type="CDD" id="cd13565">
    <property type="entry name" value="PBP2_PstS"/>
    <property type="match status" value="1"/>
</dbReference>
<keyword evidence="11" id="KW-1185">Reference proteome</keyword>
<accession>A0ABW0QLD6</accession>
<comment type="subunit">
    <text evidence="3 7">The complex is composed of two ATP-binding proteins (PstB), two transmembrane proteins (PstC and PstA) and a solute-binding protein (PstS).</text>
</comment>
<evidence type="ECO:0000256" key="2">
    <source>
        <dbReference type="ARBA" id="ARBA00008725"/>
    </source>
</evidence>
<dbReference type="Pfam" id="PF12849">
    <property type="entry name" value="PBP_like_2"/>
    <property type="match status" value="1"/>
</dbReference>
<reference evidence="11" key="1">
    <citation type="journal article" date="2019" name="Int. J. Syst. Evol. Microbiol.">
        <title>The Global Catalogue of Microorganisms (GCM) 10K type strain sequencing project: providing services to taxonomists for standard genome sequencing and annotation.</title>
        <authorList>
            <consortium name="The Broad Institute Genomics Platform"/>
            <consortium name="The Broad Institute Genome Sequencing Center for Infectious Disease"/>
            <person name="Wu L."/>
            <person name="Ma J."/>
        </authorList>
    </citation>
    <scope>NUCLEOTIDE SEQUENCE [LARGE SCALE GENOMIC DNA]</scope>
    <source>
        <strain evidence="11">CGMCC 4.7277</strain>
    </source>
</reference>
<keyword evidence="6 7" id="KW-0592">Phosphate transport</keyword>
<dbReference type="InterPro" id="IPR024370">
    <property type="entry name" value="PBP_domain"/>
</dbReference>
<gene>
    <name evidence="10" type="primary">pstS</name>
    <name evidence="10" type="ORF">ACFPP7_21865</name>
</gene>
<name>A0ABW0QLD6_9BURK</name>
<evidence type="ECO:0000256" key="6">
    <source>
        <dbReference type="ARBA" id="ARBA00022592"/>
    </source>
</evidence>
<organism evidence="10 11">
    <name type="scientific">Polaromonas jejuensis</name>
    <dbReference type="NCBI Taxonomy" id="457502"/>
    <lineage>
        <taxon>Bacteria</taxon>
        <taxon>Pseudomonadati</taxon>
        <taxon>Pseudomonadota</taxon>
        <taxon>Betaproteobacteria</taxon>
        <taxon>Burkholderiales</taxon>
        <taxon>Comamonadaceae</taxon>
        <taxon>Polaromonas</taxon>
    </lineage>
</organism>
<evidence type="ECO:0000256" key="3">
    <source>
        <dbReference type="ARBA" id="ARBA00011529"/>
    </source>
</evidence>
<evidence type="ECO:0000256" key="7">
    <source>
        <dbReference type="PIRNR" id="PIRNR002756"/>
    </source>
</evidence>
<dbReference type="Proteomes" id="UP001596084">
    <property type="component" value="Unassembled WGS sequence"/>
</dbReference>
<evidence type="ECO:0000256" key="1">
    <source>
        <dbReference type="ARBA" id="ARBA00002841"/>
    </source>
</evidence>
<dbReference type="InterPro" id="IPR050962">
    <property type="entry name" value="Phosphate-bind_PstS"/>
</dbReference>
<dbReference type="EMBL" id="JBHSMX010000065">
    <property type="protein sequence ID" value="MFC5523539.1"/>
    <property type="molecule type" value="Genomic_DNA"/>
</dbReference>
<feature type="domain" description="PBP" evidence="9">
    <location>
        <begin position="22"/>
        <end position="255"/>
    </location>
</feature>
<dbReference type="PANTHER" id="PTHR42996">
    <property type="entry name" value="PHOSPHATE-BINDING PROTEIN PSTS"/>
    <property type="match status" value="1"/>
</dbReference>
<dbReference type="NCBIfam" id="TIGR00975">
    <property type="entry name" value="3a0107s03"/>
    <property type="match status" value="1"/>
</dbReference>
<feature type="chain" id="PRO_5046792544" description="Phosphate-binding protein PstS" evidence="8">
    <location>
        <begin position="24"/>
        <end position="356"/>
    </location>
</feature>
<feature type="signal peptide" evidence="8">
    <location>
        <begin position="1"/>
        <end position="23"/>
    </location>
</feature>
<proteinExistence type="inferred from homology"/>
<comment type="function">
    <text evidence="1 7">Part of the ABC transporter complex PstSACB involved in phosphate import.</text>
</comment>
<evidence type="ECO:0000259" key="9">
    <source>
        <dbReference type="Pfam" id="PF12849"/>
    </source>
</evidence>
<dbReference type="RefSeq" id="WP_068832641.1">
    <property type="nucleotide sequence ID" value="NZ_JBHSMX010000065.1"/>
</dbReference>
<dbReference type="PIRSF" id="PIRSF002756">
    <property type="entry name" value="PstS"/>
    <property type="match status" value="1"/>
</dbReference>
<comment type="caution">
    <text evidence="10">The sequence shown here is derived from an EMBL/GenBank/DDBJ whole genome shotgun (WGS) entry which is preliminary data.</text>
</comment>
<comment type="similarity">
    <text evidence="2 7">Belongs to the PstS family.</text>
</comment>
<protein>
    <recommendedName>
        <fullName evidence="4 7">Phosphate-binding protein PstS</fullName>
    </recommendedName>
</protein>
<dbReference type="Gene3D" id="3.40.190.10">
    <property type="entry name" value="Periplasmic binding protein-like II"/>
    <property type="match status" value="2"/>
</dbReference>
<keyword evidence="8" id="KW-0732">Signal</keyword>
<evidence type="ECO:0000313" key="10">
    <source>
        <dbReference type="EMBL" id="MFC5523539.1"/>
    </source>
</evidence>
<sequence length="356" mass="37770">MKKSLSAVFAALLLCAQAGVLNAQTITGSGSSAAAPIYQRWAQAYQKATGVGLAYEPIGSSAGLKQIRAHETHFGASDVSPSEAELAKDGLVIFPVAITGISPVVNLPKVGDGQLRLTGDVLARIFLAEITQWNAPEIVKLNPGYTLPDAPIKVVVRADGSGTTYNFADYLAKLSPTWKSKYGVKTSFDWPANFLAVKGSDGVVKAVKETTGAIGYVDYGYVKDNMLVTVQLKNLEGEFTKPSIFAFRSALTGSEWVSKGLFTGTLTNQAGKGSWPITMGTFVVVPKIADQPEQALRVLKFFVWAFVNGDALVQANNFVRLPDRVQASAFKAISSVKDKAGNALGMSLMAATGAPR</sequence>